<dbReference type="OrthoDB" id="962388at2"/>
<dbReference type="Pfam" id="PF04397">
    <property type="entry name" value="LytTR"/>
    <property type="match status" value="1"/>
</dbReference>
<proteinExistence type="predicted"/>
<dbReference type="GO" id="GO:0003677">
    <property type="term" value="F:DNA binding"/>
    <property type="evidence" value="ECO:0007669"/>
    <property type="project" value="InterPro"/>
</dbReference>
<dbReference type="Gene3D" id="2.40.50.1020">
    <property type="entry name" value="LytTr DNA-binding domain"/>
    <property type="match status" value="1"/>
</dbReference>
<evidence type="ECO:0000313" key="3">
    <source>
        <dbReference type="Proteomes" id="UP000232883"/>
    </source>
</evidence>
<name>A0A2K8YZ43_9BACT</name>
<gene>
    <name evidence="2" type="ORF">CWM47_14300</name>
</gene>
<dbReference type="SMART" id="SM00850">
    <property type="entry name" value="LytTR"/>
    <property type="match status" value="1"/>
</dbReference>
<accession>A0A2K8YZ43</accession>
<organism evidence="2 3">
    <name type="scientific">Spirosoma pollinicola</name>
    <dbReference type="NCBI Taxonomy" id="2057025"/>
    <lineage>
        <taxon>Bacteria</taxon>
        <taxon>Pseudomonadati</taxon>
        <taxon>Bacteroidota</taxon>
        <taxon>Cytophagia</taxon>
        <taxon>Cytophagales</taxon>
        <taxon>Cytophagaceae</taxon>
        <taxon>Spirosoma</taxon>
    </lineage>
</organism>
<feature type="domain" description="HTH LytTR-type" evidence="1">
    <location>
        <begin position="1"/>
        <end position="97"/>
    </location>
</feature>
<evidence type="ECO:0000313" key="2">
    <source>
        <dbReference type="EMBL" id="AUD02902.1"/>
    </source>
</evidence>
<dbReference type="EMBL" id="CP025096">
    <property type="protein sequence ID" value="AUD02902.1"/>
    <property type="molecule type" value="Genomic_DNA"/>
</dbReference>
<dbReference type="RefSeq" id="WP_100988623.1">
    <property type="nucleotide sequence ID" value="NZ_CP025096.1"/>
</dbReference>
<dbReference type="AlphaFoldDB" id="A0A2K8YZ43"/>
<evidence type="ECO:0000259" key="1">
    <source>
        <dbReference type="SMART" id="SM00850"/>
    </source>
</evidence>
<dbReference type="Proteomes" id="UP000232883">
    <property type="component" value="Chromosome"/>
</dbReference>
<dbReference type="KEGG" id="spir:CWM47_14300"/>
<reference evidence="2 3" key="1">
    <citation type="submission" date="2017-11" db="EMBL/GenBank/DDBJ databases">
        <title>Taxonomic description and genome sequences of Spirosoma HA7 sp. nov., isolated from pollen microhabitat of Corylus avellana.</title>
        <authorList>
            <person name="Ambika Manirajan B."/>
            <person name="Suarez C."/>
            <person name="Ratering S."/>
            <person name="Geissler-Plaum R."/>
            <person name="Cardinale M."/>
            <person name="Sylvia S."/>
        </authorList>
    </citation>
    <scope>NUCLEOTIDE SEQUENCE [LARGE SCALE GENOMIC DNA]</scope>
    <source>
        <strain evidence="2 3">HA7</strain>
    </source>
</reference>
<keyword evidence="3" id="KW-1185">Reference proteome</keyword>
<sequence>MKRVLLPVSSFVTHLSGEGNYTFCHLIDGKKLLISKTLAICLDVYPSFIRIHRTYAINPDFLDSYRRPSSDVGEVHLAGVWLPVGRRRLSSVFKHVKRLSSQLNN</sequence>
<dbReference type="InterPro" id="IPR007492">
    <property type="entry name" value="LytTR_DNA-bd_dom"/>
</dbReference>
<protein>
    <recommendedName>
        <fullName evidence="1">HTH LytTR-type domain-containing protein</fullName>
    </recommendedName>
</protein>